<keyword evidence="1" id="KW-0472">Membrane</keyword>
<evidence type="ECO:0000313" key="3">
    <source>
        <dbReference type="EMBL" id="EOW82467.1"/>
    </source>
</evidence>
<sequence length="58" mass="7208">MNKKKWYHLFWKSGYQWIGGVIFLLFTDFHYNQLVSAVWFIVAGINLYRGFQWYRVDR</sequence>
<keyword evidence="1" id="KW-0812">Transmembrane</keyword>
<evidence type="ECO:0000256" key="1">
    <source>
        <dbReference type="SAM" id="Phobius"/>
    </source>
</evidence>
<dbReference type="RefSeq" id="WP_010780575.1">
    <property type="nucleotide sequence ID" value="NZ_ASWH01000001.1"/>
</dbReference>
<feature type="transmembrane region" description="Helical" evidence="1">
    <location>
        <begin position="33"/>
        <end position="51"/>
    </location>
</feature>
<proteinExistence type="predicted"/>
<feature type="transmembrane region" description="Helical" evidence="1">
    <location>
        <begin position="9"/>
        <end position="27"/>
    </location>
</feature>
<comment type="caution">
    <text evidence="2">The sequence shown here is derived from an EMBL/GenBank/DDBJ whole genome shotgun (WGS) entry which is preliminary data.</text>
</comment>
<reference evidence="3 5" key="2">
    <citation type="submission" date="2013-03" db="EMBL/GenBank/DDBJ databases">
        <title>The Genome Sequence of Enterococcus gilvus ATCC BAA-350 (PacBio/Illumina hybrid assembly).</title>
        <authorList>
            <consortium name="The Broad Institute Genomics Platform"/>
            <consortium name="The Broad Institute Genome Sequencing Center for Infectious Disease"/>
            <person name="Earl A."/>
            <person name="Russ C."/>
            <person name="Gilmore M."/>
            <person name="Surin D."/>
            <person name="Walker B."/>
            <person name="Young S."/>
            <person name="Zeng Q."/>
            <person name="Gargeya S."/>
            <person name="Fitzgerald M."/>
            <person name="Haas B."/>
            <person name="Abouelleil A."/>
            <person name="Allen A.W."/>
            <person name="Alvarado L."/>
            <person name="Arachchi H.M."/>
            <person name="Berlin A.M."/>
            <person name="Chapman S.B."/>
            <person name="Gainer-Dewar J."/>
            <person name="Goldberg J."/>
            <person name="Griggs A."/>
            <person name="Gujja S."/>
            <person name="Hansen M."/>
            <person name="Howarth C."/>
            <person name="Imamovic A."/>
            <person name="Ireland A."/>
            <person name="Larimer J."/>
            <person name="McCowan C."/>
            <person name="Murphy C."/>
            <person name="Pearson M."/>
            <person name="Poon T.W."/>
            <person name="Priest M."/>
            <person name="Roberts A."/>
            <person name="Saif S."/>
            <person name="Shea T."/>
            <person name="Sisk P."/>
            <person name="Sykes S."/>
            <person name="Wortman J."/>
            <person name="Nusbaum C."/>
            <person name="Birren B."/>
        </authorList>
    </citation>
    <scope>NUCLEOTIDE SEQUENCE [LARGE SCALE GENOMIC DNA]</scope>
    <source>
        <strain evidence="3 5">ATCC BAA-350</strain>
    </source>
</reference>
<dbReference type="HOGENOM" id="CLU_2972411_0_0_9"/>
<dbReference type="Proteomes" id="UP000014160">
    <property type="component" value="Unassembled WGS sequence"/>
</dbReference>
<organism evidence="2 4">
    <name type="scientific">Enterococcus gilvus ATCC BAA-350</name>
    <dbReference type="NCBI Taxonomy" id="1158614"/>
    <lineage>
        <taxon>Bacteria</taxon>
        <taxon>Bacillati</taxon>
        <taxon>Bacillota</taxon>
        <taxon>Bacilli</taxon>
        <taxon>Lactobacillales</taxon>
        <taxon>Enterococcaceae</taxon>
        <taxon>Enterococcus</taxon>
    </lineage>
</organism>
<evidence type="ECO:0000313" key="2">
    <source>
        <dbReference type="EMBL" id="EOI56283.1"/>
    </source>
</evidence>
<accession>R2XP02</accession>
<evidence type="ECO:0000313" key="5">
    <source>
        <dbReference type="Proteomes" id="UP000014160"/>
    </source>
</evidence>
<dbReference type="EMBL" id="AJDQ01000007">
    <property type="protein sequence ID" value="EOI56283.1"/>
    <property type="molecule type" value="Genomic_DNA"/>
</dbReference>
<dbReference type="Proteomes" id="UP000013750">
    <property type="component" value="Unassembled WGS sequence"/>
</dbReference>
<gene>
    <name evidence="3" type="ORF">I592_01786</name>
    <name evidence="2" type="ORF">UKC_02181</name>
</gene>
<evidence type="ECO:0000313" key="4">
    <source>
        <dbReference type="Proteomes" id="UP000013750"/>
    </source>
</evidence>
<protein>
    <submittedName>
        <fullName evidence="2">Uncharacterized protein</fullName>
    </submittedName>
</protein>
<keyword evidence="1" id="KW-1133">Transmembrane helix</keyword>
<keyword evidence="5" id="KW-1185">Reference proteome</keyword>
<name>R2XP02_9ENTE</name>
<dbReference type="GeneID" id="301216973"/>
<dbReference type="AlphaFoldDB" id="R2XP02"/>
<reference evidence="2 4" key="1">
    <citation type="submission" date="2013-02" db="EMBL/GenBank/DDBJ databases">
        <title>The Genome Sequence of Enterococcus gilvus ATCC BAA-350.</title>
        <authorList>
            <consortium name="The Broad Institute Genome Sequencing Platform"/>
            <consortium name="The Broad Institute Genome Sequencing Center for Infectious Disease"/>
            <person name="Earl A.M."/>
            <person name="Gilmore M.S."/>
            <person name="Lebreton F."/>
            <person name="Walker B."/>
            <person name="Young S.K."/>
            <person name="Zeng Q."/>
            <person name="Gargeya S."/>
            <person name="Fitzgerald M."/>
            <person name="Haas B."/>
            <person name="Abouelleil A."/>
            <person name="Alvarado L."/>
            <person name="Arachchi H.M."/>
            <person name="Berlin A.M."/>
            <person name="Chapman S.B."/>
            <person name="Dewar J."/>
            <person name="Goldberg J."/>
            <person name="Griggs A."/>
            <person name="Gujja S."/>
            <person name="Hansen M."/>
            <person name="Howarth C."/>
            <person name="Imamovic A."/>
            <person name="Larimer J."/>
            <person name="McCowan C."/>
            <person name="Murphy C."/>
            <person name="Neiman D."/>
            <person name="Pearson M."/>
            <person name="Priest M."/>
            <person name="Roberts A."/>
            <person name="Saif S."/>
            <person name="Shea T."/>
            <person name="Sisk P."/>
            <person name="Sykes S."/>
            <person name="Wortman J."/>
            <person name="Nusbaum C."/>
            <person name="Birren B."/>
        </authorList>
    </citation>
    <scope>NUCLEOTIDE SEQUENCE [LARGE SCALE GENOMIC DNA]</scope>
    <source>
        <strain evidence="2 4">ATCC BAA-350</strain>
    </source>
</reference>
<dbReference type="EMBL" id="ASWH01000001">
    <property type="protein sequence ID" value="EOW82467.1"/>
    <property type="molecule type" value="Genomic_DNA"/>
</dbReference>